<dbReference type="Pfam" id="PF02566">
    <property type="entry name" value="OsmC"/>
    <property type="match status" value="1"/>
</dbReference>
<protein>
    <submittedName>
        <fullName evidence="1">OsmC family protein</fullName>
    </submittedName>
</protein>
<dbReference type="RefSeq" id="WP_129753378.1">
    <property type="nucleotide sequence ID" value="NZ_CAUPDI010000035.1"/>
</dbReference>
<dbReference type="EMBL" id="JASOOE010000023">
    <property type="protein sequence ID" value="MDK7188070.1"/>
    <property type="molecule type" value="Genomic_DNA"/>
</dbReference>
<dbReference type="PANTHER" id="PTHR39624">
    <property type="entry name" value="PROTEIN INVOLVED IN RIMO-MEDIATED BETA-METHYLTHIOLATION OF RIBOSOMAL PROTEIN S12 YCAO"/>
    <property type="match status" value="1"/>
</dbReference>
<dbReference type="Gene3D" id="3.30.300.20">
    <property type="match status" value="1"/>
</dbReference>
<comment type="caution">
    <text evidence="1">The sequence shown here is derived from an EMBL/GenBank/DDBJ whole genome shotgun (WGS) entry which is preliminary data.</text>
</comment>
<organism evidence="1 2">
    <name type="scientific">Facklamia hominis</name>
    <dbReference type="NCBI Taxonomy" id="178214"/>
    <lineage>
        <taxon>Bacteria</taxon>
        <taxon>Bacillati</taxon>
        <taxon>Bacillota</taxon>
        <taxon>Bacilli</taxon>
        <taxon>Lactobacillales</taxon>
        <taxon>Aerococcaceae</taxon>
        <taxon>Facklamia</taxon>
    </lineage>
</organism>
<accession>A0AAJ1Q7P8</accession>
<sequence>MKETMSLSFPCGLVTKTEMGDFTLITDYPEDRGGTNIAFNPWRLFLASILTCQGVNLAKYCREHNLDYSKITIKLESLVEDNKSDPFPEYHLMVEIPEDFPKDQIKPMTTYFNDCPVVNHLTKLNPIIKTYMNNELISVKERLKEDDRHGS</sequence>
<dbReference type="PANTHER" id="PTHR39624:SF2">
    <property type="entry name" value="OSMC-LIKE PROTEIN"/>
    <property type="match status" value="1"/>
</dbReference>
<dbReference type="SUPFAM" id="SSF82784">
    <property type="entry name" value="OsmC-like"/>
    <property type="match status" value="1"/>
</dbReference>
<reference evidence="1" key="1">
    <citation type="submission" date="2023-05" db="EMBL/GenBank/DDBJ databases">
        <title>Cataloging the Phylogenetic Diversity of Human Bladder Bacteria.</title>
        <authorList>
            <person name="Du J."/>
        </authorList>
    </citation>
    <scope>NUCLEOTIDE SEQUENCE</scope>
    <source>
        <strain evidence="1">UMB1231</strain>
    </source>
</reference>
<gene>
    <name evidence="1" type="ORF">QP433_08815</name>
</gene>
<evidence type="ECO:0000313" key="2">
    <source>
        <dbReference type="Proteomes" id="UP001229251"/>
    </source>
</evidence>
<dbReference type="InterPro" id="IPR003718">
    <property type="entry name" value="OsmC/Ohr_fam"/>
</dbReference>
<name>A0AAJ1Q7P8_9LACT</name>
<dbReference type="Proteomes" id="UP001229251">
    <property type="component" value="Unassembled WGS sequence"/>
</dbReference>
<proteinExistence type="predicted"/>
<dbReference type="InterPro" id="IPR036102">
    <property type="entry name" value="OsmC/Ohrsf"/>
</dbReference>
<evidence type="ECO:0000313" key="1">
    <source>
        <dbReference type="EMBL" id="MDK7188070.1"/>
    </source>
</evidence>
<dbReference type="AlphaFoldDB" id="A0AAJ1Q7P8"/>
<dbReference type="InterPro" id="IPR015946">
    <property type="entry name" value="KH_dom-like_a/b"/>
</dbReference>